<evidence type="ECO:0000256" key="4">
    <source>
        <dbReference type="ARBA" id="ARBA00022989"/>
    </source>
</evidence>
<reference evidence="8 9" key="1">
    <citation type="journal article" date="2014" name="Int. J. Syst. Evol. Microbiol.">
        <title>Complete genome sequence of Corynebacterium casei LMG S-19264T (=DSM 44701T), isolated from a smear-ripened cheese.</title>
        <authorList>
            <consortium name="US DOE Joint Genome Institute (JGI-PGF)"/>
            <person name="Walter F."/>
            <person name="Albersmeier A."/>
            <person name="Kalinowski J."/>
            <person name="Ruckert C."/>
        </authorList>
    </citation>
    <scope>NUCLEOTIDE SEQUENCE [LARGE SCALE GENOMIC DNA]</scope>
    <source>
        <strain evidence="8 9">CGMCC 1.16330</strain>
    </source>
</reference>
<evidence type="ECO:0000256" key="1">
    <source>
        <dbReference type="ARBA" id="ARBA00004651"/>
    </source>
</evidence>
<keyword evidence="4 6" id="KW-1133">Transmembrane helix</keyword>
<dbReference type="AlphaFoldDB" id="A0A8J2ZCU9"/>
<feature type="transmembrane region" description="Helical" evidence="6">
    <location>
        <begin position="177"/>
        <end position="195"/>
    </location>
</feature>
<feature type="transmembrane region" description="Helical" evidence="6">
    <location>
        <begin position="303"/>
        <end position="336"/>
    </location>
</feature>
<dbReference type="EMBL" id="BMKS01000007">
    <property type="protein sequence ID" value="GGG37835.1"/>
    <property type="molecule type" value="Genomic_DNA"/>
</dbReference>
<dbReference type="SUPFAM" id="SSF103473">
    <property type="entry name" value="MFS general substrate transporter"/>
    <property type="match status" value="1"/>
</dbReference>
<dbReference type="CDD" id="cd06174">
    <property type="entry name" value="MFS"/>
    <property type="match status" value="1"/>
</dbReference>
<proteinExistence type="predicted"/>
<feature type="transmembrane region" description="Helical" evidence="6">
    <location>
        <begin position="108"/>
        <end position="127"/>
    </location>
</feature>
<feature type="transmembrane region" description="Helical" evidence="6">
    <location>
        <begin position="229"/>
        <end position="250"/>
    </location>
</feature>
<evidence type="ECO:0000313" key="9">
    <source>
        <dbReference type="Proteomes" id="UP000597507"/>
    </source>
</evidence>
<feature type="transmembrane region" description="Helical" evidence="6">
    <location>
        <begin position="148"/>
        <end position="171"/>
    </location>
</feature>
<keyword evidence="3 6" id="KW-0812">Transmembrane</keyword>
<keyword evidence="9" id="KW-1185">Reference proteome</keyword>
<dbReference type="InterPro" id="IPR020846">
    <property type="entry name" value="MFS_dom"/>
</dbReference>
<dbReference type="PANTHER" id="PTHR43124:SF3">
    <property type="entry name" value="CHLORAMPHENICOL EFFLUX PUMP RV0191"/>
    <property type="match status" value="1"/>
</dbReference>
<dbReference type="GO" id="GO:0005886">
    <property type="term" value="C:plasma membrane"/>
    <property type="evidence" value="ECO:0007669"/>
    <property type="project" value="UniProtKB-SubCell"/>
</dbReference>
<accession>A0A8J2ZCU9</accession>
<dbReference type="PROSITE" id="PS50850">
    <property type="entry name" value="MFS"/>
    <property type="match status" value="1"/>
</dbReference>
<feature type="transmembrane region" description="Helical" evidence="6">
    <location>
        <begin position="395"/>
        <end position="416"/>
    </location>
</feature>
<evidence type="ECO:0000259" key="7">
    <source>
        <dbReference type="PROSITE" id="PS50850"/>
    </source>
</evidence>
<protein>
    <submittedName>
        <fullName evidence="8">MFS transporter</fullName>
    </submittedName>
</protein>
<dbReference type="GO" id="GO:0022857">
    <property type="term" value="F:transmembrane transporter activity"/>
    <property type="evidence" value="ECO:0007669"/>
    <property type="project" value="InterPro"/>
</dbReference>
<sequence>MRHPDASRRPIVPPPGSRGYIAAIVAAQVLTQLGAFALPALLPGYIARWSLSNTEAGWLLGIFFAAYVAAVPVLVALTDRVPARRVYLVGAGCTALAHLGFATLAEGFWSALALRALAGVGWAGAYMPGLKAIADPLEGAAQSRAVSWHAAGVGISGAASFAVAGLCDALAGPGAAFLLGAAAAGLAFGIVAAVVPATALPARGAADGEGPRRQRALLDFRPVLRNRRAMAWIAGYTVHTWELAALRAWAVTFLAAAAAHAGEGGVPDWLPGPTALFTLAGLAGIAVSVTGNEAAQRLGRLRVVSLAMGVAAALSLLAGWAVAAPVAVAALLVLLWNAAVYLDSSALTAGTVQAAEPGLRGATMGLHSMCGYAGGFLGPLGVGVALDLGGGAGSVVGWGLGFGHLALVTLAGLVVLRRLGRGGAAPG</sequence>
<feature type="transmembrane region" description="Helical" evidence="6">
    <location>
        <begin position="270"/>
        <end position="291"/>
    </location>
</feature>
<evidence type="ECO:0000256" key="2">
    <source>
        <dbReference type="ARBA" id="ARBA00022475"/>
    </source>
</evidence>
<feature type="transmembrane region" description="Helical" evidence="6">
    <location>
        <begin position="20"/>
        <end position="46"/>
    </location>
</feature>
<feature type="transmembrane region" description="Helical" evidence="6">
    <location>
        <begin position="85"/>
        <end position="102"/>
    </location>
</feature>
<dbReference type="Proteomes" id="UP000597507">
    <property type="component" value="Unassembled WGS sequence"/>
</dbReference>
<feature type="domain" description="Major facilitator superfamily (MFS) profile" evidence="7">
    <location>
        <begin position="20"/>
        <end position="424"/>
    </location>
</feature>
<evidence type="ECO:0000256" key="3">
    <source>
        <dbReference type="ARBA" id="ARBA00022692"/>
    </source>
</evidence>
<dbReference type="Pfam" id="PF07690">
    <property type="entry name" value="MFS_1"/>
    <property type="match status" value="1"/>
</dbReference>
<evidence type="ECO:0000256" key="5">
    <source>
        <dbReference type="ARBA" id="ARBA00023136"/>
    </source>
</evidence>
<dbReference type="InterPro" id="IPR011701">
    <property type="entry name" value="MFS"/>
</dbReference>
<keyword evidence="2" id="KW-1003">Cell membrane</keyword>
<dbReference type="InterPro" id="IPR036259">
    <property type="entry name" value="MFS_trans_sf"/>
</dbReference>
<keyword evidence="5 6" id="KW-0472">Membrane</keyword>
<evidence type="ECO:0000256" key="6">
    <source>
        <dbReference type="SAM" id="Phobius"/>
    </source>
</evidence>
<dbReference type="PRINTS" id="PR01036">
    <property type="entry name" value="TCRTETB"/>
</dbReference>
<comment type="caution">
    <text evidence="8">The sequence shown here is derived from an EMBL/GenBank/DDBJ whole genome shotgun (WGS) entry which is preliminary data.</text>
</comment>
<feature type="transmembrane region" description="Helical" evidence="6">
    <location>
        <begin position="58"/>
        <end position="78"/>
    </location>
</feature>
<name>A0A8J2ZCU9_9PROT</name>
<organism evidence="8 9">
    <name type="scientific">Caldovatus sediminis</name>
    <dbReference type="NCBI Taxonomy" id="2041189"/>
    <lineage>
        <taxon>Bacteria</taxon>
        <taxon>Pseudomonadati</taxon>
        <taxon>Pseudomonadota</taxon>
        <taxon>Alphaproteobacteria</taxon>
        <taxon>Acetobacterales</taxon>
        <taxon>Roseomonadaceae</taxon>
        <taxon>Caldovatus</taxon>
    </lineage>
</organism>
<dbReference type="InterPro" id="IPR050189">
    <property type="entry name" value="MFS_Efflux_Transporters"/>
</dbReference>
<dbReference type="PANTHER" id="PTHR43124">
    <property type="entry name" value="PURINE EFFLUX PUMP PBUE"/>
    <property type="match status" value="1"/>
</dbReference>
<evidence type="ECO:0000313" key="8">
    <source>
        <dbReference type="EMBL" id="GGG37835.1"/>
    </source>
</evidence>
<dbReference type="Gene3D" id="1.20.1250.20">
    <property type="entry name" value="MFS general substrate transporter like domains"/>
    <property type="match status" value="1"/>
</dbReference>
<comment type="subcellular location">
    <subcellularLocation>
        <location evidence="1">Cell membrane</location>
        <topology evidence="1">Multi-pass membrane protein</topology>
    </subcellularLocation>
</comment>
<gene>
    <name evidence="8" type="ORF">GCM10010964_27100</name>
</gene>